<gene>
    <name evidence="1" type="ORF">BDN72DRAFT_895847</name>
</gene>
<proteinExistence type="predicted"/>
<keyword evidence="2" id="KW-1185">Reference proteome</keyword>
<dbReference type="Proteomes" id="UP000308600">
    <property type="component" value="Unassembled WGS sequence"/>
</dbReference>
<dbReference type="EMBL" id="ML208301">
    <property type="protein sequence ID" value="TFK71242.1"/>
    <property type="molecule type" value="Genomic_DNA"/>
</dbReference>
<name>A0ACD3B1Y5_9AGAR</name>
<reference evidence="1 2" key="1">
    <citation type="journal article" date="2019" name="Nat. Ecol. Evol.">
        <title>Megaphylogeny resolves global patterns of mushroom evolution.</title>
        <authorList>
            <person name="Varga T."/>
            <person name="Krizsan K."/>
            <person name="Foldi C."/>
            <person name="Dima B."/>
            <person name="Sanchez-Garcia M."/>
            <person name="Sanchez-Ramirez S."/>
            <person name="Szollosi G.J."/>
            <person name="Szarkandi J.G."/>
            <person name="Papp V."/>
            <person name="Albert L."/>
            <person name="Andreopoulos W."/>
            <person name="Angelini C."/>
            <person name="Antonin V."/>
            <person name="Barry K.W."/>
            <person name="Bougher N.L."/>
            <person name="Buchanan P."/>
            <person name="Buyck B."/>
            <person name="Bense V."/>
            <person name="Catcheside P."/>
            <person name="Chovatia M."/>
            <person name="Cooper J."/>
            <person name="Damon W."/>
            <person name="Desjardin D."/>
            <person name="Finy P."/>
            <person name="Geml J."/>
            <person name="Haridas S."/>
            <person name="Hughes K."/>
            <person name="Justo A."/>
            <person name="Karasinski D."/>
            <person name="Kautmanova I."/>
            <person name="Kiss B."/>
            <person name="Kocsube S."/>
            <person name="Kotiranta H."/>
            <person name="LaButti K.M."/>
            <person name="Lechner B.E."/>
            <person name="Liimatainen K."/>
            <person name="Lipzen A."/>
            <person name="Lukacs Z."/>
            <person name="Mihaltcheva S."/>
            <person name="Morgado L.N."/>
            <person name="Niskanen T."/>
            <person name="Noordeloos M.E."/>
            <person name="Ohm R.A."/>
            <person name="Ortiz-Santana B."/>
            <person name="Ovrebo C."/>
            <person name="Racz N."/>
            <person name="Riley R."/>
            <person name="Savchenko A."/>
            <person name="Shiryaev A."/>
            <person name="Soop K."/>
            <person name="Spirin V."/>
            <person name="Szebenyi C."/>
            <person name="Tomsovsky M."/>
            <person name="Tulloss R.E."/>
            <person name="Uehling J."/>
            <person name="Grigoriev I.V."/>
            <person name="Vagvolgyi C."/>
            <person name="Papp T."/>
            <person name="Martin F.M."/>
            <person name="Miettinen O."/>
            <person name="Hibbett D.S."/>
            <person name="Nagy L.G."/>
        </authorList>
    </citation>
    <scope>NUCLEOTIDE SEQUENCE [LARGE SCALE GENOMIC DNA]</scope>
    <source>
        <strain evidence="1 2">NL-1719</strain>
    </source>
</reference>
<sequence>MLASLAQFIPSALHIGANDHNSQTSPTSATSDSSRPSALNYTTDDDEESAVKAIDRSSHADEMGVRKKELKKNPVENFIIVRPPPSMSNHPLNLQVQLLPPHSRPPTGLVASSRMSTDSTHTVSQPTPTPGNPPPDSQGGPLERTSSNRSTASTTSTSGYGSTSSFSSVASTSSSVSSARRAIVPLYNLQAHNVMTNTIVDAGTDAKIAKCRSKGLELIDLAFLEPVEVWGDPLTGLPLTGAPSAKAPSDENYPARSSAFSQRLFSGGANSRPVTPDVHPHSPATSSAISVNSVNPGQPLAPPVAQPTPPQSVISSSSQAAPTKRNFFNKMFKKSPKDAGQNSSNISQANSHKRTPSVPGGGTSQPISGLPATSAGHARNLSAQLQGLGIGKRRSFSPMPNSRDGGAGATNGNGNGHHNHDFNGDAVGGDPSLLHPNANPASWTPSAHGQNGSSSSAGPPNNSSSANPTPTNSAIVGQQQQQQQQSQKDQAALIRPPVLGIQPTLSAPLPNPLPKYARALMYVWFLRRWTKKSTSASNFTFSLSGDGEGGGGGAGIFGGVLRVGGGEKGGSNLIGSAQGQVEVRFEWRRSGAGKKKVAAAIAAAVAADERGEGSTSSRGRGGKKKKGDNDATNQAQEQGVRASGSNPSLNRSSTVSDGDSPQPGQEQGKSRSPGPRDGEKKKKKRRSWLTKDGADVVDGEGENGGGADEGEKEKDDGDESDPEDSETPWVCTLKLRKIGNWTYPAAPATGGGSGPDKQHDTSASTSTSTLEHPQQPSQPPPPRPPQPPNVVKLKVATLSPTPHHPKVIAMLKVPFPLPDVEVETLTVVPRKRKKTATGEDKPPYVFTGTKLSAEEIKDIVSSTGLWLVVRESFGGLGKIPRKGDGWRIRP</sequence>
<protein>
    <submittedName>
        <fullName evidence="1">Uncharacterized protein</fullName>
    </submittedName>
</protein>
<accession>A0ACD3B1Y5</accession>
<evidence type="ECO:0000313" key="1">
    <source>
        <dbReference type="EMBL" id="TFK71242.1"/>
    </source>
</evidence>
<organism evidence="1 2">
    <name type="scientific">Pluteus cervinus</name>
    <dbReference type="NCBI Taxonomy" id="181527"/>
    <lineage>
        <taxon>Eukaryota</taxon>
        <taxon>Fungi</taxon>
        <taxon>Dikarya</taxon>
        <taxon>Basidiomycota</taxon>
        <taxon>Agaricomycotina</taxon>
        <taxon>Agaricomycetes</taxon>
        <taxon>Agaricomycetidae</taxon>
        <taxon>Agaricales</taxon>
        <taxon>Pluteineae</taxon>
        <taxon>Pluteaceae</taxon>
        <taxon>Pluteus</taxon>
    </lineage>
</organism>
<evidence type="ECO:0000313" key="2">
    <source>
        <dbReference type="Proteomes" id="UP000308600"/>
    </source>
</evidence>